<feature type="compositionally biased region" description="Gly residues" evidence="1">
    <location>
        <begin position="51"/>
        <end position="63"/>
    </location>
</feature>
<sequence>ARCHPATAYRKRKHVFRLGLSDGKEFLFQAKDEADMALWLRAIEAAAGATLGPGGPREGSGVPGGPPKGMSRAL</sequence>
<gene>
    <name evidence="3" type="primary">Sptbn2</name>
    <name evidence="3" type="ORF">POEATR_R15494</name>
</gene>
<accession>A0A7K7R900</accession>
<dbReference type="InterPro" id="IPR001605">
    <property type="entry name" value="PH_dom-spectrin-type"/>
</dbReference>
<evidence type="ECO:0000259" key="2">
    <source>
        <dbReference type="PROSITE" id="PS50003"/>
    </source>
</evidence>
<dbReference type="Pfam" id="PF15410">
    <property type="entry name" value="PH_9"/>
    <property type="match status" value="1"/>
</dbReference>
<evidence type="ECO:0000313" key="4">
    <source>
        <dbReference type="Proteomes" id="UP000540071"/>
    </source>
</evidence>
<dbReference type="PROSITE" id="PS50003">
    <property type="entry name" value="PH_DOMAIN"/>
    <property type="match status" value="1"/>
</dbReference>
<name>A0A7K7R900_POEAT</name>
<protein>
    <submittedName>
        <fullName evidence="3">SPTN2 protein</fullName>
    </submittedName>
</protein>
<proteinExistence type="predicted"/>
<keyword evidence="4" id="KW-1185">Reference proteome</keyword>
<evidence type="ECO:0000313" key="3">
    <source>
        <dbReference type="EMBL" id="NWZ88265.1"/>
    </source>
</evidence>
<dbReference type="Proteomes" id="UP000540071">
    <property type="component" value="Unassembled WGS sequence"/>
</dbReference>
<dbReference type="AlphaFoldDB" id="A0A7K7R900"/>
<feature type="non-terminal residue" evidence="3">
    <location>
        <position position="1"/>
    </location>
</feature>
<dbReference type="InterPro" id="IPR011993">
    <property type="entry name" value="PH-like_dom_sf"/>
</dbReference>
<dbReference type="GO" id="GO:0005543">
    <property type="term" value="F:phospholipid binding"/>
    <property type="evidence" value="ECO:0007669"/>
    <property type="project" value="InterPro"/>
</dbReference>
<reference evidence="3 4" key="1">
    <citation type="submission" date="2019-09" db="EMBL/GenBank/DDBJ databases">
        <title>Bird 10,000 Genomes (B10K) Project - Family phase.</title>
        <authorList>
            <person name="Zhang G."/>
        </authorList>
    </citation>
    <scope>NUCLEOTIDE SEQUENCE [LARGE SCALE GENOMIC DNA]</scope>
    <source>
        <strain evidence="3">OUT-0023</strain>
        <tissue evidence="3">Blood</tissue>
    </source>
</reference>
<organism evidence="3 4">
    <name type="scientific">Poecile atricapillus</name>
    <name type="common">Black-capped chickadee</name>
    <name type="synonym">Parus atricapillus</name>
    <dbReference type="NCBI Taxonomy" id="48891"/>
    <lineage>
        <taxon>Eukaryota</taxon>
        <taxon>Metazoa</taxon>
        <taxon>Chordata</taxon>
        <taxon>Craniata</taxon>
        <taxon>Vertebrata</taxon>
        <taxon>Euteleostomi</taxon>
        <taxon>Archelosauria</taxon>
        <taxon>Archosauria</taxon>
        <taxon>Dinosauria</taxon>
        <taxon>Saurischia</taxon>
        <taxon>Theropoda</taxon>
        <taxon>Coelurosauria</taxon>
        <taxon>Aves</taxon>
        <taxon>Neognathae</taxon>
        <taxon>Neoaves</taxon>
        <taxon>Telluraves</taxon>
        <taxon>Australaves</taxon>
        <taxon>Passeriformes</taxon>
        <taxon>Paridae</taxon>
        <taxon>Poecile</taxon>
    </lineage>
</organism>
<feature type="domain" description="PH" evidence="2">
    <location>
        <begin position="1"/>
        <end position="48"/>
    </location>
</feature>
<dbReference type="Gene3D" id="2.30.29.30">
    <property type="entry name" value="Pleckstrin-homology domain (PH domain)/Phosphotyrosine-binding domain (PTB)"/>
    <property type="match status" value="1"/>
</dbReference>
<dbReference type="EMBL" id="VZSS01000268">
    <property type="protein sequence ID" value="NWZ88265.1"/>
    <property type="molecule type" value="Genomic_DNA"/>
</dbReference>
<evidence type="ECO:0000256" key="1">
    <source>
        <dbReference type="SAM" id="MobiDB-lite"/>
    </source>
</evidence>
<feature type="region of interest" description="Disordered" evidence="1">
    <location>
        <begin position="50"/>
        <end position="74"/>
    </location>
</feature>
<dbReference type="PRINTS" id="PR00683">
    <property type="entry name" value="SPECTRINPH"/>
</dbReference>
<dbReference type="InterPro" id="IPR001849">
    <property type="entry name" value="PH_domain"/>
</dbReference>
<dbReference type="InterPro" id="IPR041681">
    <property type="entry name" value="PH_9"/>
</dbReference>
<dbReference type="SUPFAM" id="SSF50729">
    <property type="entry name" value="PH domain-like"/>
    <property type="match status" value="1"/>
</dbReference>
<feature type="non-terminal residue" evidence="3">
    <location>
        <position position="74"/>
    </location>
</feature>
<comment type="caution">
    <text evidence="3">The sequence shown here is derived from an EMBL/GenBank/DDBJ whole genome shotgun (WGS) entry which is preliminary data.</text>
</comment>